<proteinExistence type="predicted"/>
<dbReference type="InterPro" id="IPR029062">
    <property type="entry name" value="Class_I_gatase-like"/>
</dbReference>
<organism evidence="1 2">
    <name type="scientific">Scopulibacillus cellulosilyticus</name>
    <dbReference type="NCBI Taxonomy" id="2665665"/>
    <lineage>
        <taxon>Bacteria</taxon>
        <taxon>Bacillati</taxon>
        <taxon>Bacillota</taxon>
        <taxon>Bacilli</taxon>
        <taxon>Bacillales</taxon>
        <taxon>Sporolactobacillaceae</taxon>
        <taxon>Scopulibacillus</taxon>
    </lineage>
</organism>
<dbReference type="InterPro" id="IPR044668">
    <property type="entry name" value="PuuD-like"/>
</dbReference>
<evidence type="ECO:0000313" key="1">
    <source>
        <dbReference type="EMBL" id="MFC7394478.1"/>
    </source>
</evidence>
<dbReference type="Pfam" id="PF07722">
    <property type="entry name" value="Peptidase_C26"/>
    <property type="match status" value="1"/>
</dbReference>
<reference evidence="2" key="1">
    <citation type="journal article" date="2019" name="Int. J. Syst. Evol. Microbiol.">
        <title>The Global Catalogue of Microorganisms (GCM) 10K type strain sequencing project: providing services to taxonomists for standard genome sequencing and annotation.</title>
        <authorList>
            <consortium name="The Broad Institute Genomics Platform"/>
            <consortium name="The Broad Institute Genome Sequencing Center for Infectious Disease"/>
            <person name="Wu L."/>
            <person name="Ma J."/>
        </authorList>
    </citation>
    <scope>NUCLEOTIDE SEQUENCE [LARGE SCALE GENOMIC DNA]</scope>
    <source>
        <strain evidence="2">CGMCC 1.16305</strain>
    </source>
</reference>
<dbReference type="PANTHER" id="PTHR43235">
    <property type="entry name" value="GLUTAMINE AMIDOTRANSFERASE PB2B2.05-RELATED"/>
    <property type="match status" value="1"/>
</dbReference>
<keyword evidence="1" id="KW-0378">Hydrolase</keyword>
<dbReference type="SUPFAM" id="SSF52317">
    <property type="entry name" value="Class I glutamine amidotransferase-like"/>
    <property type="match status" value="1"/>
</dbReference>
<accession>A0ABW2Q4A2</accession>
<evidence type="ECO:0000313" key="2">
    <source>
        <dbReference type="Proteomes" id="UP001596505"/>
    </source>
</evidence>
<dbReference type="Gene3D" id="3.40.50.880">
    <property type="match status" value="1"/>
</dbReference>
<sequence>MRPIIGITSDIEAQKFYVKKPYVSSIMDAGGLPYIFPQTHDTAIIQDLLDHVNGLLLTGGSDIDPSLYGEEPQPGLGQIKPDRDQFEMLLIQEALKRNMAIFAICRGSNMLNVAAGGNIIQDILSQNPHPLQHYQLAPRDYCSHQIVINTGTLLHQIIQLDKMKVNSFHHQAVKNPAPGFQISAASSDGVIESIESTVHRFVLGVQWHPGDLVQKDSYAKQLFQSFVNACQSNM</sequence>
<dbReference type="CDD" id="cd01745">
    <property type="entry name" value="GATase1_2"/>
    <property type="match status" value="1"/>
</dbReference>
<dbReference type="PROSITE" id="PS51273">
    <property type="entry name" value="GATASE_TYPE_1"/>
    <property type="match status" value="1"/>
</dbReference>
<keyword evidence="2" id="KW-1185">Reference proteome</keyword>
<dbReference type="Proteomes" id="UP001596505">
    <property type="component" value="Unassembled WGS sequence"/>
</dbReference>
<dbReference type="EMBL" id="JBHTCO010000020">
    <property type="protein sequence ID" value="MFC7394478.1"/>
    <property type="molecule type" value="Genomic_DNA"/>
</dbReference>
<comment type="caution">
    <text evidence="1">The sequence shown here is derived from an EMBL/GenBank/DDBJ whole genome shotgun (WGS) entry which is preliminary data.</text>
</comment>
<dbReference type="RefSeq" id="WP_380967880.1">
    <property type="nucleotide sequence ID" value="NZ_JBHTCO010000020.1"/>
</dbReference>
<dbReference type="GO" id="GO:0016787">
    <property type="term" value="F:hydrolase activity"/>
    <property type="evidence" value="ECO:0007669"/>
    <property type="project" value="UniProtKB-KW"/>
</dbReference>
<dbReference type="PANTHER" id="PTHR43235:SF1">
    <property type="entry name" value="GLUTAMINE AMIDOTRANSFERASE PB2B2.05-RELATED"/>
    <property type="match status" value="1"/>
</dbReference>
<name>A0ABW2Q4A2_9BACL</name>
<protein>
    <submittedName>
        <fullName evidence="1">Gamma-glutamyl-gamma-aminobutyrate hydrolase family protein</fullName>
    </submittedName>
</protein>
<gene>
    <name evidence="1" type="ORF">ACFQRG_16085</name>
</gene>
<dbReference type="InterPro" id="IPR011697">
    <property type="entry name" value="Peptidase_C26"/>
</dbReference>